<proteinExistence type="predicted"/>
<dbReference type="EMBL" id="KQ414575">
    <property type="protein sequence ID" value="KOC71226.1"/>
    <property type="molecule type" value="Genomic_DNA"/>
</dbReference>
<evidence type="ECO:0000313" key="1">
    <source>
        <dbReference type="EMBL" id="KOC71226.1"/>
    </source>
</evidence>
<accession>A0A0L7RKF1</accession>
<gene>
    <name evidence="1" type="ORF">WH47_00906</name>
</gene>
<sequence length="68" mass="8167">SKDESFYRNAMHKLPSRWEEVISNDGNYIVNVSQMYYFLLIRKQTELSGRPNIIKKKEKLKSLHLPKR</sequence>
<dbReference type="AlphaFoldDB" id="A0A0L7RKF1"/>
<feature type="non-terminal residue" evidence="1">
    <location>
        <position position="1"/>
    </location>
</feature>
<keyword evidence="2" id="KW-1185">Reference proteome</keyword>
<evidence type="ECO:0000313" key="2">
    <source>
        <dbReference type="Proteomes" id="UP000053825"/>
    </source>
</evidence>
<protein>
    <submittedName>
        <fullName evidence="1">Uncharacterized protein</fullName>
    </submittedName>
</protein>
<reference evidence="1 2" key="1">
    <citation type="submission" date="2015-07" db="EMBL/GenBank/DDBJ databases">
        <title>The genome of Habropoda laboriosa.</title>
        <authorList>
            <person name="Pan H."/>
            <person name="Kapheim K."/>
        </authorList>
    </citation>
    <scope>NUCLEOTIDE SEQUENCE [LARGE SCALE GENOMIC DNA]</scope>
    <source>
        <strain evidence="1">0110345459</strain>
    </source>
</reference>
<name>A0A0L7RKF1_9HYME</name>
<organism evidence="1 2">
    <name type="scientific">Habropoda laboriosa</name>
    <dbReference type="NCBI Taxonomy" id="597456"/>
    <lineage>
        <taxon>Eukaryota</taxon>
        <taxon>Metazoa</taxon>
        <taxon>Ecdysozoa</taxon>
        <taxon>Arthropoda</taxon>
        <taxon>Hexapoda</taxon>
        <taxon>Insecta</taxon>
        <taxon>Pterygota</taxon>
        <taxon>Neoptera</taxon>
        <taxon>Endopterygota</taxon>
        <taxon>Hymenoptera</taxon>
        <taxon>Apocrita</taxon>
        <taxon>Aculeata</taxon>
        <taxon>Apoidea</taxon>
        <taxon>Anthophila</taxon>
        <taxon>Apidae</taxon>
        <taxon>Habropoda</taxon>
    </lineage>
</organism>
<dbReference type="Proteomes" id="UP000053825">
    <property type="component" value="Unassembled WGS sequence"/>
</dbReference>